<evidence type="ECO:0000256" key="1">
    <source>
        <dbReference type="SAM" id="Phobius"/>
    </source>
</evidence>
<protein>
    <submittedName>
        <fullName evidence="2">Uncharacterized protein</fullName>
    </submittedName>
</protein>
<feature type="transmembrane region" description="Helical" evidence="1">
    <location>
        <begin position="104"/>
        <end position="127"/>
    </location>
</feature>
<feature type="transmembrane region" description="Helical" evidence="1">
    <location>
        <begin position="704"/>
        <end position="726"/>
    </location>
</feature>
<name>A0A6C0BGK4_9ZZZZ</name>
<proteinExistence type="predicted"/>
<dbReference type="AlphaFoldDB" id="A0A6C0BGK4"/>
<keyword evidence="1" id="KW-1133">Transmembrane helix</keyword>
<accession>A0A6C0BGK4</accession>
<keyword evidence="1" id="KW-0812">Transmembrane</keyword>
<feature type="transmembrane region" description="Helical" evidence="1">
    <location>
        <begin position="147"/>
        <end position="166"/>
    </location>
</feature>
<reference evidence="2" key="1">
    <citation type="journal article" date="2020" name="Nature">
        <title>Giant virus diversity and host interactions through global metagenomics.</title>
        <authorList>
            <person name="Schulz F."/>
            <person name="Roux S."/>
            <person name="Paez-Espino D."/>
            <person name="Jungbluth S."/>
            <person name="Walsh D.A."/>
            <person name="Denef V.J."/>
            <person name="McMahon K.D."/>
            <person name="Konstantinidis K.T."/>
            <person name="Eloe-Fadrosh E.A."/>
            <person name="Kyrpides N.C."/>
            <person name="Woyke T."/>
        </authorList>
    </citation>
    <scope>NUCLEOTIDE SEQUENCE</scope>
    <source>
        <strain evidence="2">GVMAG-M-3300010354-11</strain>
    </source>
</reference>
<evidence type="ECO:0000313" key="2">
    <source>
        <dbReference type="EMBL" id="QHS90493.1"/>
    </source>
</evidence>
<feature type="transmembrane region" description="Helical" evidence="1">
    <location>
        <begin position="947"/>
        <end position="966"/>
    </location>
</feature>
<dbReference type="EMBL" id="MN739140">
    <property type="protein sequence ID" value="QHS90493.1"/>
    <property type="molecule type" value="Genomic_DNA"/>
</dbReference>
<feature type="transmembrane region" description="Helical" evidence="1">
    <location>
        <begin position="760"/>
        <end position="782"/>
    </location>
</feature>
<organism evidence="2">
    <name type="scientific">viral metagenome</name>
    <dbReference type="NCBI Taxonomy" id="1070528"/>
    <lineage>
        <taxon>unclassified sequences</taxon>
        <taxon>metagenomes</taxon>
        <taxon>organismal metagenomes</taxon>
    </lineage>
</organism>
<sequence>MSLFKVVGNYYEDILDYFSREYKKLDPTFDPFQMEKEYLKYQDNIEASPKLKTFRDKFNGIFEIPRDRVAKKTQLIKLLATSYVKLYLLQEANKSYWESRVKTFTAMMIILIIMMVIIAVVFVFMMISWSLPNANTPTEKLQVILKYLLIYTIVFSVLLVFVLNLVEGIKSSRDRNNAHNQQFSNFSLQLVPNMQFQFFFVALGALSMNKMEVYDLMSNELKKQASVSSKASADAICPITASTKIANYVLNKDPCKNKTNFDEIYDDLKDTIREYIFQFYNYAHGYSALRKSVVKSNSSFMLRDVRRIMSYYYQMLNKKGVYDDEVNNVKQARKLLDEHLIDKLDDLKINYFLERDVGDSISLEALMKENEDPTKNPSFVAELAKLEQAISYLAMFIYALYKRESPLSTEFQERAISTYSPLNINAEETTDQFLKDTYNFFIDKMNSRFDDMLKLAKMSRAEDFNIIIGDFIVEMSDYMVKNYNNLIVKIKGTVLFPLEELYTKEKLNKLMRLTPFVYFENEFKHVFKEAYIKILLPKVKSDIYSVISGSDTSLNVDNIINFKIGLVVNNLAEDLSNHSVSVKEHIDYVIDKLMMHKSQTNDVKLLDIYVRILERLDASIELKKQIKRNIDKMRPKYISSVEFVNKIDDMLFQDLFDGLDSYYMYEVLDDFYMEVSGAIGNSNATVPTIRTEHNIFYTQQKKFYIAYVILIMICIILIQGFMYYLMGWTSNFNELMYIRQQIPREDKARRLIANTKMVNAWIKILIPGIMVFFLMSIFYSYYKKGVDAFSFNRETIEVNTSELLDAITRLDTKMNALRDIVSSKSYTRIGDIADIKPEDKAEIYDDMMSIIERYEKCNYIINISRTYLPFPYTEVTVDGFMIAASLLCIVYVTGQMGPFERLKKLKYLNKMKEDVLLGSDQEIAGKLQLEKECNEEQLDSVVFTLKIIFFSFIFMFLIFYTVTIITSTEDFKMGLYNSGYFEDSQCYSAFSG</sequence>
<keyword evidence="1" id="KW-0472">Membrane</keyword>
<feature type="transmembrane region" description="Helical" evidence="1">
    <location>
        <begin position="875"/>
        <end position="894"/>
    </location>
</feature>